<dbReference type="STRING" id="525909.Afer_1743"/>
<gene>
    <name evidence="1" type="ordered locus">Afer_1743</name>
</gene>
<dbReference type="HOGENOM" id="CLU_876117_0_0_11"/>
<keyword evidence="2" id="KW-1185">Reference proteome</keyword>
<dbReference type="AlphaFoldDB" id="C7M101"/>
<dbReference type="KEGG" id="afo:Afer_1743"/>
<reference evidence="1 2" key="1">
    <citation type="journal article" date="2009" name="Stand. Genomic Sci.">
        <title>Complete genome sequence of Acidimicrobium ferrooxidans type strain (ICP).</title>
        <authorList>
            <person name="Clum A."/>
            <person name="Nolan M."/>
            <person name="Lang E."/>
            <person name="Glavina Del Rio T."/>
            <person name="Tice H."/>
            <person name="Copeland A."/>
            <person name="Cheng J.F."/>
            <person name="Lucas S."/>
            <person name="Chen F."/>
            <person name="Bruce D."/>
            <person name="Goodwin L."/>
            <person name="Pitluck S."/>
            <person name="Ivanova N."/>
            <person name="Mavrommatis K."/>
            <person name="Mikhailova N."/>
            <person name="Pati A."/>
            <person name="Chen A."/>
            <person name="Palaniappan K."/>
            <person name="Goker M."/>
            <person name="Spring S."/>
            <person name="Land M."/>
            <person name="Hauser L."/>
            <person name="Chang Y.J."/>
            <person name="Jeffries C.C."/>
            <person name="Chain P."/>
            <person name="Bristow J."/>
            <person name="Eisen J.A."/>
            <person name="Markowitz V."/>
            <person name="Hugenholtz P."/>
            <person name="Kyrpides N.C."/>
            <person name="Klenk H.P."/>
            <person name="Lapidus A."/>
        </authorList>
    </citation>
    <scope>NUCLEOTIDE SEQUENCE [LARGE SCALE GENOMIC DNA]</scope>
    <source>
        <strain evidence="2">DSM 10331 / JCM 15462 / NBRC 103882 / ICP</strain>
    </source>
</reference>
<dbReference type="RefSeq" id="WP_015799138.1">
    <property type="nucleotide sequence ID" value="NC_013124.1"/>
</dbReference>
<evidence type="ECO:0000313" key="1">
    <source>
        <dbReference type="EMBL" id="ACU54659.1"/>
    </source>
</evidence>
<protein>
    <submittedName>
        <fullName evidence="1">Uncharacterized protein</fullName>
    </submittedName>
</protein>
<dbReference type="Proteomes" id="UP000000771">
    <property type="component" value="Chromosome"/>
</dbReference>
<dbReference type="EMBL" id="CP001631">
    <property type="protein sequence ID" value="ACU54659.1"/>
    <property type="molecule type" value="Genomic_DNA"/>
</dbReference>
<name>C7M101_ACIFD</name>
<sequence>MASRDLTAKDLTARELRTHLDETRAALRARLAPSLERTLREALVDLEPLLGPRALAERLRRLAAASYVEADVPTQSRIPGLAVVKRGVHALVAWYVRAIVQQVNTFAFETAGVLEAVSIKLDEFERRLGAVEAPSVAPATAITVPWPPGANAAIVAALTELEPGARVLVSDATNDDLATALAAAGLDVLGTSLDQEAADALAADGIDVRILTMNELLDATAPGSIDAVVLRGTEVEFSDVTAKRRLIASARRAAKGPVVLVWNEPERLAAEPSLAGVLALHPGPLPKAAWELLLAERGERPVLAPVADGLTMAVLPG</sequence>
<dbReference type="eggNOG" id="ENOG5031G7P">
    <property type="taxonomic scope" value="Bacteria"/>
</dbReference>
<accession>C7M101</accession>
<organism evidence="1 2">
    <name type="scientific">Acidimicrobium ferrooxidans (strain DSM 10331 / JCM 15462 / NBRC 103882 / ICP)</name>
    <dbReference type="NCBI Taxonomy" id="525909"/>
    <lineage>
        <taxon>Bacteria</taxon>
        <taxon>Bacillati</taxon>
        <taxon>Actinomycetota</taxon>
        <taxon>Acidimicrobiia</taxon>
        <taxon>Acidimicrobiales</taxon>
        <taxon>Acidimicrobiaceae</taxon>
        <taxon>Acidimicrobium</taxon>
    </lineage>
</organism>
<proteinExistence type="predicted"/>
<evidence type="ECO:0000313" key="2">
    <source>
        <dbReference type="Proteomes" id="UP000000771"/>
    </source>
</evidence>